<dbReference type="AlphaFoldDB" id="R0IUJ6"/>
<reference evidence="2 3" key="2">
    <citation type="journal article" date="2013" name="PLoS Genet.">
        <title>Comparative genome structure, secondary metabolite, and effector coding capacity across Cochliobolus pathogens.</title>
        <authorList>
            <person name="Condon B.J."/>
            <person name="Leng Y."/>
            <person name="Wu D."/>
            <person name="Bushley K.E."/>
            <person name="Ohm R.A."/>
            <person name="Otillar R."/>
            <person name="Martin J."/>
            <person name="Schackwitz W."/>
            <person name="Grimwood J."/>
            <person name="MohdZainudin N."/>
            <person name="Xue C."/>
            <person name="Wang R."/>
            <person name="Manning V.A."/>
            <person name="Dhillon B."/>
            <person name="Tu Z.J."/>
            <person name="Steffenson B.J."/>
            <person name="Salamov A."/>
            <person name="Sun H."/>
            <person name="Lowry S."/>
            <person name="LaButti K."/>
            <person name="Han J."/>
            <person name="Copeland A."/>
            <person name="Lindquist E."/>
            <person name="Barry K."/>
            <person name="Schmutz J."/>
            <person name="Baker S.E."/>
            <person name="Ciuffetti L.M."/>
            <person name="Grigoriev I.V."/>
            <person name="Zhong S."/>
            <person name="Turgeon B.G."/>
        </authorList>
    </citation>
    <scope>NUCLEOTIDE SEQUENCE [LARGE SCALE GENOMIC DNA]</scope>
    <source>
        <strain evidence="3">28A</strain>
    </source>
</reference>
<feature type="region of interest" description="Disordered" evidence="1">
    <location>
        <begin position="1"/>
        <end position="233"/>
    </location>
</feature>
<sequence length="319" mass="35502">MAAHDYYMGTQGVHELHASQPPNPYHSKSPYTNTPPPSYSAHSQSPLPPSQQPYGYPPYQQYPEKPPHPQAMAAPYPQSPPAGYYPNPTPMPQPHRQQSGYLGVPPQHHRSHSQPARVRFADQESEHSTNLGSIPAASSCSDSGSDSDDYSRPRRQSRHHHHHHCHHHHHSSPHRPHRSHSRPHDRTYDSSSPSDRDRDRDRDRESSSRRHKPRKSRSYDKPNHDKTRDTFLGAGAGTLIGDVLFPGLGTAAGLVLGGYGGRKYAQEKARGSDDNTSNAGGANNAGPRKRHQYHSASRRAGEDGWDERSATYRKGGAVR</sequence>
<dbReference type="eggNOG" id="ENOG502SD6I">
    <property type="taxonomic scope" value="Eukaryota"/>
</dbReference>
<evidence type="ECO:0000313" key="3">
    <source>
        <dbReference type="Proteomes" id="UP000016935"/>
    </source>
</evidence>
<feature type="compositionally biased region" description="Basic residues" evidence="1">
    <location>
        <begin position="153"/>
        <end position="181"/>
    </location>
</feature>
<dbReference type="HOGENOM" id="CLU_931105_0_0_1"/>
<gene>
    <name evidence="2" type="ORF">SETTUDRAFT_183906</name>
</gene>
<feature type="compositionally biased region" description="Basic and acidic residues" evidence="1">
    <location>
        <begin position="217"/>
        <end position="229"/>
    </location>
</feature>
<reference evidence="2 3" key="1">
    <citation type="journal article" date="2012" name="PLoS Pathog.">
        <title>Diverse lifestyles and strategies of plant pathogenesis encoded in the genomes of eighteen Dothideomycetes fungi.</title>
        <authorList>
            <person name="Ohm R.A."/>
            <person name="Feau N."/>
            <person name="Henrissat B."/>
            <person name="Schoch C.L."/>
            <person name="Horwitz B.A."/>
            <person name="Barry K.W."/>
            <person name="Condon B.J."/>
            <person name="Copeland A.C."/>
            <person name="Dhillon B."/>
            <person name="Glaser F."/>
            <person name="Hesse C.N."/>
            <person name="Kosti I."/>
            <person name="LaButti K."/>
            <person name="Lindquist E.A."/>
            <person name="Lucas S."/>
            <person name="Salamov A.A."/>
            <person name="Bradshaw R.E."/>
            <person name="Ciuffetti L."/>
            <person name="Hamelin R.C."/>
            <person name="Kema G.H.J."/>
            <person name="Lawrence C."/>
            <person name="Scott J.A."/>
            <person name="Spatafora J.W."/>
            <person name="Turgeon B.G."/>
            <person name="de Wit P.J.G.M."/>
            <person name="Zhong S."/>
            <person name="Goodwin S.B."/>
            <person name="Grigoriev I.V."/>
        </authorList>
    </citation>
    <scope>NUCLEOTIDE SEQUENCE [LARGE SCALE GENOMIC DNA]</scope>
    <source>
        <strain evidence="3">28A</strain>
    </source>
</reference>
<dbReference type="Proteomes" id="UP000016935">
    <property type="component" value="Unassembled WGS sequence"/>
</dbReference>
<feature type="region of interest" description="Disordered" evidence="1">
    <location>
        <begin position="265"/>
        <end position="319"/>
    </location>
</feature>
<name>R0IUJ6_EXST2</name>
<dbReference type="GeneID" id="19402006"/>
<dbReference type="RefSeq" id="XP_008023881.1">
    <property type="nucleotide sequence ID" value="XM_008025690.1"/>
</dbReference>
<feature type="compositionally biased region" description="Basic and acidic residues" evidence="1">
    <location>
        <begin position="182"/>
        <end position="208"/>
    </location>
</feature>
<evidence type="ECO:0000313" key="2">
    <source>
        <dbReference type="EMBL" id="EOA88470.1"/>
    </source>
</evidence>
<dbReference type="OrthoDB" id="3797879at2759"/>
<keyword evidence="3" id="KW-1185">Reference proteome</keyword>
<dbReference type="EMBL" id="KB908537">
    <property type="protein sequence ID" value="EOA88470.1"/>
    <property type="molecule type" value="Genomic_DNA"/>
</dbReference>
<evidence type="ECO:0000256" key="1">
    <source>
        <dbReference type="SAM" id="MobiDB-lite"/>
    </source>
</evidence>
<accession>R0IUJ6</accession>
<proteinExistence type="predicted"/>
<protein>
    <submittedName>
        <fullName evidence="2">Uncharacterized protein</fullName>
    </submittedName>
</protein>
<feature type="compositionally biased region" description="Basic and acidic residues" evidence="1">
    <location>
        <begin position="299"/>
        <end position="310"/>
    </location>
</feature>
<feature type="compositionally biased region" description="Low complexity" evidence="1">
    <location>
        <begin position="52"/>
        <end position="63"/>
    </location>
</feature>
<feature type="compositionally biased region" description="Basic residues" evidence="1">
    <location>
        <begin position="287"/>
        <end position="297"/>
    </location>
</feature>
<organism evidence="2 3">
    <name type="scientific">Exserohilum turcicum (strain 28A)</name>
    <name type="common">Northern leaf blight fungus</name>
    <name type="synonym">Setosphaeria turcica</name>
    <dbReference type="NCBI Taxonomy" id="671987"/>
    <lineage>
        <taxon>Eukaryota</taxon>
        <taxon>Fungi</taxon>
        <taxon>Dikarya</taxon>
        <taxon>Ascomycota</taxon>
        <taxon>Pezizomycotina</taxon>
        <taxon>Dothideomycetes</taxon>
        <taxon>Pleosporomycetidae</taxon>
        <taxon>Pleosporales</taxon>
        <taxon>Pleosporineae</taxon>
        <taxon>Pleosporaceae</taxon>
        <taxon>Exserohilum</taxon>
    </lineage>
</organism>